<evidence type="ECO:0000313" key="2">
    <source>
        <dbReference type="EMBL" id="GIX87898.1"/>
    </source>
</evidence>
<dbReference type="Proteomes" id="UP001054945">
    <property type="component" value="Unassembled WGS sequence"/>
</dbReference>
<gene>
    <name evidence="2" type="ORF">CEXT_609891</name>
</gene>
<comment type="caution">
    <text evidence="2">The sequence shown here is derived from an EMBL/GenBank/DDBJ whole genome shotgun (WGS) entry which is preliminary data.</text>
</comment>
<name>A0AAV4NT60_CAEEX</name>
<feature type="transmembrane region" description="Helical" evidence="1">
    <location>
        <begin position="72"/>
        <end position="92"/>
    </location>
</feature>
<keyword evidence="1" id="KW-0472">Membrane</keyword>
<dbReference type="AlphaFoldDB" id="A0AAV4NT60"/>
<proteinExistence type="predicted"/>
<keyword evidence="1" id="KW-0812">Transmembrane</keyword>
<dbReference type="EMBL" id="BPLR01021275">
    <property type="protein sequence ID" value="GIX87898.1"/>
    <property type="molecule type" value="Genomic_DNA"/>
</dbReference>
<keyword evidence="3" id="KW-1185">Reference proteome</keyword>
<evidence type="ECO:0000256" key="1">
    <source>
        <dbReference type="SAM" id="Phobius"/>
    </source>
</evidence>
<sequence length="95" mass="10451">MSDLNMIYAPSPALELKFETLGRVGREQFKPAHSLLRLCGPFDSFPGPENAVCSQPSAQESGNLWSWISKEFAHSILTLGILAFVLSMLLVAKNE</sequence>
<reference evidence="2 3" key="1">
    <citation type="submission" date="2021-06" db="EMBL/GenBank/DDBJ databases">
        <title>Caerostris extrusa draft genome.</title>
        <authorList>
            <person name="Kono N."/>
            <person name="Arakawa K."/>
        </authorList>
    </citation>
    <scope>NUCLEOTIDE SEQUENCE [LARGE SCALE GENOMIC DNA]</scope>
</reference>
<evidence type="ECO:0000313" key="3">
    <source>
        <dbReference type="Proteomes" id="UP001054945"/>
    </source>
</evidence>
<protein>
    <submittedName>
        <fullName evidence="2">Uncharacterized protein</fullName>
    </submittedName>
</protein>
<organism evidence="2 3">
    <name type="scientific">Caerostris extrusa</name>
    <name type="common">Bark spider</name>
    <name type="synonym">Caerostris bankana</name>
    <dbReference type="NCBI Taxonomy" id="172846"/>
    <lineage>
        <taxon>Eukaryota</taxon>
        <taxon>Metazoa</taxon>
        <taxon>Ecdysozoa</taxon>
        <taxon>Arthropoda</taxon>
        <taxon>Chelicerata</taxon>
        <taxon>Arachnida</taxon>
        <taxon>Araneae</taxon>
        <taxon>Araneomorphae</taxon>
        <taxon>Entelegynae</taxon>
        <taxon>Araneoidea</taxon>
        <taxon>Araneidae</taxon>
        <taxon>Caerostris</taxon>
    </lineage>
</organism>
<keyword evidence="1" id="KW-1133">Transmembrane helix</keyword>
<accession>A0AAV4NT60</accession>